<dbReference type="CDD" id="cd00380">
    <property type="entry name" value="KOW"/>
    <property type="match status" value="1"/>
</dbReference>
<dbReference type="PANTHER" id="PTHR15818:SF2">
    <property type="entry name" value="G-PATCH DOMAIN AND KOW MOTIFS-CONTAINING PROTEIN"/>
    <property type="match status" value="1"/>
</dbReference>
<evidence type="ECO:0000256" key="3">
    <source>
        <dbReference type="ARBA" id="ARBA00023242"/>
    </source>
</evidence>
<name>A0A388M6W3_CHABU</name>
<feature type="compositionally biased region" description="Basic and acidic residues" evidence="4">
    <location>
        <begin position="296"/>
        <end position="306"/>
    </location>
</feature>
<dbReference type="OrthoDB" id="5577072at2759"/>
<organism evidence="6 7">
    <name type="scientific">Chara braunii</name>
    <name type="common">Braun's stonewort</name>
    <dbReference type="NCBI Taxonomy" id="69332"/>
    <lineage>
        <taxon>Eukaryota</taxon>
        <taxon>Viridiplantae</taxon>
        <taxon>Streptophyta</taxon>
        <taxon>Charophyceae</taxon>
        <taxon>Charales</taxon>
        <taxon>Characeae</taxon>
        <taxon>Chara</taxon>
    </lineage>
</organism>
<proteinExistence type="inferred from homology"/>
<dbReference type="PROSITE" id="PS50174">
    <property type="entry name" value="G_PATCH"/>
    <property type="match status" value="1"/>
</dbReference>
<dbReference type="STRING" id="69332.A0A388M6W3"/>
<evidence type="ECO:0000256" key="4">
    <source>
        <dbReference type="SAM" id="MobiDB-lite"/>
    </source>
</evidence>
<dbReference type="Proteomes" id="UP000265515">
    <property type="component" value="Unassembled WGS sequence"/>
</dbReference>
<feature type="compositionally biased region" description="Basic and acidic residues" evidence="4">
    <location>
        <begin position="375"/>
        <end position="398"/>
    </location>
</feature>
<comment type="similarity">
    <text evidence="2">Belongs to the MOS2 family.</text>
</comment>
<feature type="domain" description="G-patch" evidence="5">
    <location>
        <begin position="209"/>
        <end position="255"/>
    </location>
</feature>
<dbReference type="GO" id="GO:0005681">
    <property type="term" value="C:spliceosomal complex"/>
    <property type="evidence" value="ECO:0007669"/>
    <property type="project" value="TreeGrafter"/>
</dbReference>
<feature type="compositionally biased region" description="Polar residues" evidence="4">
    <location>
        <begin position="464"/>
        <end position="476"/>
    </location>
</feature>
<dbReference type="Pfam" id="PF25088">
    <property type="entry name" value="GPKOW_C"/>
    <property type="match status" value="1"/>
</dbReference>
<evidence type="ECO:0000259" key="5">
    <source>
        <dbReference type="PROSITE" id="PS50174"/>
    </source>
</evidence>
<dbReference type="SMART" id="SM00739">
    <property type="entry name" value="KOW"/>
    <property type="match status" value="2"/>
</dbReference>
<protein>
    <recommendedName>
        <fullName evidence="5">G-patch domain-containing protein</fullName>
    </recommendedName>
</protein>
<evidence type="ECO:0000256" key="2">
    <source>
        <dbReference type="ARBA" id="ARBA00010966"/>
    </source>
</evidence>
<feature type="compositionally biased region" description="Basic and acidic residues" evidence="4">
    <location>
        <begin position="61"/>
        <end position="71"/>
    </location>
</feature>
<accession>A0A388M6W3</accession>
<reference evidence="6 7" key="1">
    <citation type="journal article" date="2018" name="Cell">
        <title>The Chara Genome: Secondary Complexity and Implications for Plant Terrestrialization.</title>
        <authorList>
            <person name="Nishiyama T."/>
            <person name="Sakayama H."/>
            <person name="Vries J.D."/>
            <person name="Buschmann H."/>
            <person name="Saint-Marcoux D."/>
            <person name="Ullrich K.K."/>
            <person name="Haas F.B."/>
            <person name="Vanderstraeten L."/>
            <person name="Becker D."/>
            <person name="Lang D."/>
            <person name="Vosolsobe S."/>
            <person name="Rombauts S."/>
            <person name="Wilhelmsson P.K.I."/>
            <person name="Janitza P."/>
            <person name="Kern R."/>
            <person name="Heyl A."/>
            <person name="Rumpler F."/>
            <person name="Villalobos L.I.A.C."/>
            <person name="Clay J.M."/>
            <person name="Skokan R."/>
            <person name="Toyoda A."/>
            <person name="Suzuki Y."/>
            <person name="Kagoshima H."/>
            <person name="Schijlen E."/>
            <person name="Tajeshwar N."/>
            <person name="Catarino B."/>
            <person name="Hetherington A.J."/>
            <person name="Saltykova A."/>
            <person name="Bonnot C."/>
            <person name="Breuninger H."/>
            <person name="Symeonidi A."/>
            <person name="Radhakrishnan G.V."/>
            <person name="Van Nieuwerburgh F."/>
            <person name="Deforce D."/>
            <person name="Chang C."/>
            <person name="Karol K.G."/>
            <person name="Hedrich R."/>
            <person name="Ulvskov P."/>
            <person name="Glockner G."/>
            <person name="Delwiche C.F."/>
            <person name="Petrasek J."/>
            <person name="Van de Peer Y."/>
            <person name="Friml J."/>
            <person name="Beilby M."/>
            <person name="Dolan L."/>
            <person name="Kohara Y."/>
            <person name="Sugano S."/>
            <person name="Fujiyama A."/>
            <person name="Delaux P.-M."/>
            <person name="Quint M."/>
            <person name="TheiBen G."/>
            <person name="Hagemann M."/>
            <person name="Harholt J."/>
            <person name="Dunand C."/>
            <person name="Zachgo S."/>
            <person name="Langdale J."/>
            <person name="Maumus F."/>
            <person name="Straeten D.V.D."/>
            <person name="Gould S.B."/>
            <person name="Rensing S.A."/>
        </authorList>
    </citation>
    <scope>NUCLEOTIDE SEQUENCE [LARGE SCALE GENOMIC DNA]</scope>
    <source>
        <strain evidence="6 7">S276</strain>
    </source>
</reference>
<feature type="compositionally biased region" description="Basic and acidic residues" evidence="4">
    <location>
        <begin position="9"/>
        <end position="20"/>
    </location>
</feature>
<feature type="region of interest" description="Disordered" evidence="4">
    <location>
        <begin position="368"/>
        <end position="520"/>
    </location>
</feature>
<sequence length="650" mass="71112">MGKLGCDPENEKMPSPEKKQHQTFKFALTGPAKSKSQHSSVSVVGQTVPGNGKAVQSKGGGGDKRKEPTEERDYVTAIDRRGLVSRIEKKEAGPAVIPLLEDSWKLHRKRACPGRQPIMSALGEVVLDGDAESDRFEEVAPEDQPGENVRYGLEVRKAKGRVDGNNEESTVAAFHSRYHQQQLDAQAMQREIDSLPDVDDTETYETMPIELFGEALLRGMGWEQGKPLGRRADSVIEPMEYRPRPDRLGLGAVAGRPPQDEATGKKQKTGDRKARGPRADMAPPIGSDGRVQHVRNGGENHTERTRPGGVAIGKTMEIIAGRHSGLRGVVLSIETHPPESGRSDRATVRLETGNEKAVFRVKELADIDLPTSKHRTPEGRDNKVRREEEEEINRDKKTGSMQGKGSRPESQDYRAVKHQTGNDEGSKQSHHEWKEQDRGSRILKEGRGLRRQDMDKGKYYGDSKVSTSINAKQTLSCDGGGHQGVDASGKKAKGNGEKGKGQQGNGGKGKGQQGDERKDSRITSWLMGGIKVRIVNKELSGGKVYLKKATVADVVGFAPATRKMLCDVVLDENGKILQGVDESSLETVLPKRGGRVLIVSGSLRGQGGRLMDKNLDKGWALVQLHEDLAHVQVQLDDVAEFVGGMQDDEF</sequence>
<dbReference type="InterPro" id="IPR045166">
    <property type="entry name" value="Spp2-like"/>
</dbReference>
<dbReference type="AlphaFoldDB" id="A0A388M6W3"/>
<dbReference type="InterPro" id="IPR000467">
    <property type="entry name" value="G_patch_dom"/>
</dbReference>
<dbReference type="InterPro" id="IPR005824">
    <property type="entry name" value="KOW"/>
</dbReference>
<feature type="compositionally biased region" description="Basic and acidic residues" evidence="4">
    <location>
        <begin position="258"/>
        <end position="278"/>
    </location>
</feature>
<dbReference type="EMBL" id="BFEA01000800">
    <property type="protein sequence ID" value="GBG90266.1"/>
    <property type="molecule type" value="Genomic_DNA"/>
</dbReference>
<dbReference type="Gramene" id="GBG90266">
    <property type="protein sequence ID" value="GBG90266"/>
    <property type="gene ID" value="CBR_g50444"/>
</dbReference>
<dbReference type="SMART" id="SM00443">
    <property type="entry name" value="G_patch"/>
    <property type="match status" value="1"/>
</dbReference>
<evidence type="ECO:0000313" key="7">
    <source>
        <dbReference type="Proteomes" id="UP000265515"/>
    </source>
</evidence>
<evidence type="ECO:0000256" key="1">
    <source>
        <dbReference type="ARBA" id="ARBA00004123"/>
    </source>
</evidence>
<feature type="compositionally biased region" description="Basic and acidic residues" evidence="4">
    <location>
        <begin position="406"/>
        <end position="461"/>
    </location>
</feature>
<comment type="caution">
    <text evidence="6">The sequence shown here is derived from an EMBL/GenBank/DDBJ whole genome shotgun (WGS) entry which is preliminary data.</text>
</comment>
<comment type="subcellular location">
    <subcellularLocation>
        <location evidence="1">Nucleus</location>
    </subcellularLocation>
</comment>
<dbReference type="Gene3D" id="2.30.30.140">
    <property type="match status" value="1"/>
</dbReference>
<dbReference type="PANTHER" id="PTHR15818">
    <property type="entry name" value="G PATCH AND KOW-CONTAINING"/>
    <property type="match status" value="1"/>
</dbReference>
<dbReference type="GO" id="GO:0003676">
    <property type="term" value="F:nucleic acid binding"/>
    <property type="evidence" value="ECO:0007669"/>
    <property type="project" value="InterPro"/>
</dbReference>
<keyword evidence="7" id="KW-1185">Reference proteome</keyword>
<keyword evidence="3" id="KW-0539">Nucleus</keyword>
<feature type="region of interest" description="Disordered" evidence="4">
    <location>
        <begin position="1"/>
        <end position="71"/>
    </location>
</feature>
<dbReference type="GO" id="GO:0000398">
    <property type="term" value="P:mRNA splicing, via spliceosome"/>
    <property type="evidence" value="ECO:0007669"/>
    <property type="project" value="InterPro"/>
</dbReference>
<feature type="compositionally biased region" description="Gly residues" evidence="4">
    <location>
        <begin position="501"/>
        <end position="512"/>
    </location>
</feature>
<gene>
    <name evidence="6" type="ORF">CBR_g50444</name>
</gene>
<evidence type="ECO:0000313" key="6">
    <source>
        <dbReference type="EMBL" id="GBG90266.1"/>
    </source>
</evidence>
<feature type="region of interest" description="Disordered" evidence="4">
    <location>
        <begin position="242"/>
        <end position="308"/>
    </location>
</feature>
<dbReference type="Pfam" id="PF12656">
    <property type="entry name" value="G-patch_2"/>
    <property type="match status" value="1"/>
</dbReference>
<dbReference type="InterPro" id="IPR026822">
    <property type="entry name" value="Spp2/MOS2_G-patch"/>
</dbReference>